<reference evidence="1" key="1">
    <citation type="submission" date="2020-10" db="EMBL/GenBank/DDBJ databases">
        <title>Whole-genome sequence of Luteibacter sp. EIF3.</title>
        <authorList>
            <person name="Friedrich I."/>
            <person name="Hertel R."/>
            <person name="Daniel R."/>
        </authorList>
    </citation>
    <scope>NUCLEOTIDE SEQUENCE</scope>
    <source>
        <strain evidence="1">EIF3</strain>
    </source>
</reference>
<name>A0ABY4T047_9GAMM</name>
<proteinExistence type="predicted"/>
<organism evidence="1 2">
    <name type="scientific">Luteibacter flocculans</name>
    <dbReference type="NCBI Taxonomy" id="2780091"/>
    <lineage>
        <taxon>Bacteria</taxon>
        <taxon>Pseudomonadati</taxon>
        <taxon>Pseudomonadota</taxon>
        <taxon>Gammaproteobacteria</taxon>
        <taxon>Lysobacterales</taxon>
        <taxon>Rhodanobacteraceae</taxon>
        <taxon>Luteibacter</taxon>
    </lineage>
</organism>
<evidence type="ECO:0000313" key="1">
    <source>
        <dbReference type="EMBL" id="URL57447.1"/>
    </source>
</evidence>
<sequence>MSSKDSKDQTEAAWKSLIYFRIYKDFAGESHSTARLFNNTRQQCAIRISIIAANEFDSPVQLSEADLRTIELIEYISNQPLPRSDDLANHQAYQYTSNQRDYVWDETIIAEAQDDVPDATAQMAVEPRQGAQTIQLFVSTKATSRLQIAARIPLPGGAAYISTNHLGFDDTDGTGGPNKLFNSSVLLQPATFPTLPASEYGEFASDGTLLPFDVGNRENFYWAKEHHIHVRFNGRLLPLKSVSATPTGSAGFAVYKQGGYFDDARWGISYYGQPGATQPEHLPLPPLNKVEQYFAGNPSRKASKPLGRQNNIYFPLDMFKRCAGRIEGAASTRVVVGLIMGNLSVRFLNATGQQVPDKTNAALHIVDEYGNAHALSLTFGTKANQLRLTAARAHPSDEIDAPISPEPRAGDWFLQRMNASIEQTRLYRNGRQQATVRLYVEAELDGVLVKLTEQERQNIRLFNYYEEDTMLPFTDDGPSSSYKGWSAQRRHRGYEPHPLATGTDARQGPGETLTFHVSADDLAAELNTLTLAFAVKGDDGSTWRSNGWITRPTGDRYFAAAFNNGSLTVTSEPPRQYTAESFRLDRRPLAGTSATRSKAKKSAAPIFDDMVTLSIAEPGGQLVNIRQMTCAPAGMIHWINNLPVTSNPCFTGYASPGESQVHWNPEVPKGSRPLPTLSSPEATKGMILLCGRIDIPRADHANPPRGPMTVNLIDAYGSSQTCRIVFLEGTRDELDVR</sequence>
<protein>
    <submittedName>
        <fullName evidence="1">Uncharacterized protein</fullName>
    </submittedName>
</protein>
<dbReference type="RefSeq" id="WP_250338330.1">
    <property type="nucleotide sequence ID" value="NZ_CP063231.1"/>
</dbReference>
<accession>A0ABY4T047</accession>
<dbReference type="Proteomes" id="UP001056681">
    <property type="component" value="Chromosome"/>
</dbReference>
<evidence type="ECO:0000313" key="2">
    <source>
        <dbReference type="Proteomes" id="UP001056681"/>
    </source>
</evidence>
<keyword evidence="2" id="KW-1185">Reference proteome</keyword>
<gene>
    <name evidence="1" type="ORF">IM816_12475</name>
</gene>
<dbReference type="EMBL" id="CP063231">
    <property type="protein sequence ID" value="URL57447.1"/>
    <property type="molecule type" value="Genomic_DNA"/>
</dbReference>